<dbReference type="KEGG" id="rfr:Rfer_3525"/>
<feature type="compositionally biased region" description="Low complexity" evidence="5">
    <location>
        <begin position="64"/>
        <end position="73"/>
    </location>
</feature>
<feature type="domain" description="DNA-binding protein H-NS-like C-terminal" evidence="6">
    <location>
        <begin position="78"/>
        <end position="121"/>
    </location>
</feature>
<dbReference type="GO" id="GO:0005829">
    <property type="term" value="C:cytosol"/>
    <property type="evidence" value="ECO:0007669"/>
    <property type="project" value="TreeGrafter"/>
</dbReference>
<feature type="compositionally biased region" description="Basic residues" evidence="5">
    <location>
        <begin position="53"/>
        <end position="63"/>
    </location>
</feature>
<evidence type="ECO:0000256" key="1">
    <source>
        <dbReference type="ARBA" id="ARBA00004453"/>
    </source>
</evidence>
<keyword evidence="3" id="KW-0963">Cytoplasm</keyword>
<evidence type="ECO:0000256" key="5">
    <source>
        <dbReference type="SAM" id="MobiDB-lite"/>
    </source>
</evidence>
<dbReference type="GO" id="GO:0009295">
    <property type="term" value="C:nucleoid"/>
    <property type="evidence" value="ECO:0007669"/>
    <property type="project" value="UniProtKB-SubCell"/>
</dbReference>
<feature type="region of interest" description="Disordered" evidence="5">
    <location>
        <begin position="50"/>
        <end position="73"/>
    </location>
</feature>
<dbReference type="GO" id="GO:0032993">
    <property type="term" value="C:protein-DNA complex"/>
    <property type="evidence" value="ECO:0007669"/>
    <property type="project" value="TreeGrafter"/>
</dbReference>
<protein>
    <submittedName>
        <fullName evidence="7">Histone-like nucleoid-structuring protein H-NS</fullName>
    </submittedName>
</protein>
<dbReference type="OrthoDB" id="5297879at2"/>
<name>Q21SM3_ALBFT</name>
<dbReference type="STRING" id="338969.Rfer_3525"/>
<proteinExistence type="inferred from homology"/>
<dbReference type="GO" id="GO:0003680">
    <property type="term" value="F:minor groove of adenine-thymine-rich DNA binding"/>
    <property type="evidence" value="ECO:0007669"/>
    <property type="project" value="TreeGrafter"/>
</dbReference>
<dbReference type="GO" id="GO:0001217">
    <property type="term" value="F:DNA-binding transcription repressor activity"/>
    <property type="evidence" value="ECO:0007669"/>
    <property type="project" value="TreeGrafter"/>
</dbReference>
<dbReference type="Pfam" id="PF00816">
    <property type="entry name" value="Histone_HNS"/>
    <property type="match status" value="1"/>
</dbReference>
<dbReference type="Proteomes" id="UP000008332">
    <property type="component" value="Chromosome"/>
</dbReference>
<evidence type="ECO:0000313" key="7">
    <source>
        <dbReference type="EMBL" id="ABD71230.1"/>
    </source>
</evidence>
<gene>
    <name evidence="7" type="ordered locus">Rfer_3525</name>
</gene>
<dbReference type="AlphaFoldDB" id="Q21SM3"/>
<dbReference type="PANTHER" id="PTHR38097:SF2">
    <property type="entry name" value="DNA-BINDING PROTEIN STPA"/>
    <property type="match status" value="1"/>
</dbReference>
<dbReference type="Gene3D" id="4.10.430.10">
    <property type="entry name" value="Histone-like protein H-NS, C-terminal domain"/>
    <property type="match status" value="1"/>
</dbReference>
<evidence type="ECO:0000256" key="2">
    <source>
        <dbReference type="ARBA" id="ARBA00010610"/>
    </source>
</evidence>
<evidence type="ECO:0000256" key="4">
    <source>
        <dbReference type="ARBA" id="ARBA00023125"/>
    </source>
</evidence>
<dbReference type="RefSeq" id="WP_011465793.1">
    <property type="nucleotide sequence ID" value="NC_007908.1"/>
</dbReference>
<dbReference type="EMBL" id="CP000267">
    <property type="protein sequence ID" value="ABD71230.1"/>
    <property type="molecule type" value="Genomic_DNA"/>
</dbReference>
<dbReference type="SMART" id="SM00528">
    <property type="entry name" value="HNS"/>
    <property type="match status" value="1"/>
</dbReference>
<dbReference type="SUPFAM" id="SSF81273">
    <property type="entry name" value="H-NS histone-like proteins"/>
    <property type="match status" value="1"/>
</dbReference>
<evidence type="ECO:0000313" key="8">
    <source>
        <dbReference type="Proteomes" id="UP000008332"/>
    </source>
</evidence>
<dbReference type="eggNOG" id="COG2916">
    <property type="taxonomic scope" value="Bacteria"/>
</dbReference>
<keyword evidence="4" id="KW-0238">DNA-binding</keyword>
<dbReference type="HOGENOM" id="CLU_117503_4_1_4"/>
<dbReference type="InterPro" id="IPR027444">
    <property type="entry name" value="H-NS_C_dom"/>
</dbReference>
<sequence>MSDLIEIQSQIEKLQKQASDIKAREFGKTVQDILAKMQAFGITLKDLQPGKARGAKGKAKATKVGKAGAGVKPAGAPKKVALPVAAKYRGPNGEGWSGRGLTPRWLTALLVDGKTKEDFAIKS</sequence>
<reference evidence="8" key="1">
    <citation type="submission" date="2006-02" db="EMBL/GenBank/DDBJ databases">
        <title>Complete sequence of chromosome of Rhodoferax ferrireducens DSM 15236.</title>
        <authorList>
            <person name="Copeland A."/>
            <person name="Lucas S."/>
            <person name="Lapidus A."/>
            <person name="Barry K."/>
            <person name="Detter J.C."/>
            <person name="Glavina del Rio T."/>
            <person name="Hammon N."/>
            <person name="Israni S."/>
            <person name="Pitluck S."/>
            <person name="Brettin T."/>
            <person name="Bruce D."/>
            <person name="Han C."/>
            <person name="Tapia R."/>
            <person name="Gilna P."/>
            <person name="Kiss H."/>
            <person name="Schmutz J."/>
            <person name="Larimer F."/>
            <person name="Land M."/>
            <person name="Kyrpides N."/>
            <person name="Ivanova N."/>
            <person name="Richardson P."/>
        </authorList>
    </citation>
    <scope>NUCLEOTIDE SEQUENCE [LARGE SCALE GENOMIC DNA]</scope>
    <source>
        <strain evidence="8">ATCC BAA-621 / DSM 15236 / T118</strain>
    </source>
</reference>
<organism evidence="7 8">
    <name type="scientific">Albidiferax ferrireducens (strain ATCC BAA-621 / DSM 15236 / T118)</name>
    <name type="common">Rhodoferax ferrireducens</name>
    <dbReference type="NCBI Taxonomy" id="338969"/>
    <lineage>
        <taxon>Bacteria</taxon>
        <taxon>Pseudomonadati</taxon>
        <taxon>Pseudomonadota</taxon>
        <taxon>Betaproteobacteria</taxon>
        <taxon>Burkholderiales</taxon>
        <taxon>Comamonadaceae</taxon>
        <taxon>Rhodoferax</taxon>
    </lineage>
</organism>
<evidence type="ECO:0000256" key="3">
    <source>
        <dbReference type="ARBA" id="ARBA00022490"/>
    </source>
</evidence>
<dbReference type="PANTHER" id="PTHR38097">
    <property type="match status" value="1"/>
</dbReference>
<comment type="subcellular location">
    <subcellularLocation>
        <location evidence="1">Cytoplasm</location>
        <location evidence="1">Nucleoid</location>
    </subcellularLocation>
</comment>
<dbReference type="GO" id="GO:0000976">
    <property type="term" value="F:transcription cis-regulatory region binding"/>
    <property type="evidence" value="ECO:0007669"/>
    <property type="project" value="TreeGrafter"/>
</dbReference>
<keyword evidence="8" id="KW-1185">Reference proteome</keyword>
<dbReference type="InterPro" id="IPR037150">
    <property type="entry name" value="H-NS_C_dom_sf"/>
</dbReference>
<accession>Q21SM3</accession>
<evidence type="ECO:0000259" key="6">
    <source>
        <dbReference type="SMART" id="SM00528"/>
    </source>
</evidence>
<comment type="similarity">
    <text evidence="2">Belongs to the histone-like protein H-NS family.</text>
</comment>
<dbReference type="GO" id="GO:0003681">
    <property type="term" value="F:bent DNA binding"/>
    <property type="evidence" value="ECO:0007669"/>
    <property type="project" value="TreeGrafter"/>
</dbReference>